<dbReference type="Gene3D" id="1.10.443.10">
    <property type="entry name" value="Intergrase catalytic core"/>
    <property type="match status" value="1"/>
</dbReference>
<dbReference type="PROSITE" id="PS51898">
    <property type="entry name" value="TYR_RECOMBINASE"/>
    <property type="match status" value="1"/>
</dbReference>
<dbReference type="EMBL" id="PJAI02000006">
    <property type="protein sequence ID" value="TYK66007.1"/>
    <property type="molecule type" value="Genomic_DNA"/>
</dbReference>
<keyword evidence="2" id="KW-0229">DNA integration</keyword>
<dbReference type="Proteomes" id="UP000815846">
    <property type="component" value="Unassembled WGS sequence"/>
</dbReference>
<dbReference type="PANTHER" id="PTHR30349:SF41">
    <property type="entry name" value="INTEGRASE_RECOMBINASE PROTEIN MJ0367-RELATED"/>
    <property type="match status" value="1"/>
</dbReference>
<gene>
    <name evidence="6" type="ORF">CWS31_006965</name>
</gene>
<evidence type="ECO:0000256" key="4">
    <source>
        <dbReference type="ARBA" id="ARBA00023172"/>
    </source>
</evidence>
<evidence type="ECO:0000256" key="1">
    <source>
        <dbReference type="ARBA" id="ARBA00008857"/>
    </source>
</evidence>
<keyword evidence="3" id="KW-0238">DNA-binding</keyword>
<dbReference type="PANTHER" id="PTHR30349">
    <property type="entry name" value="PHAGE INTEGRASE-RELATED"/>
    <property type="match status" value="1"/>
</dbReference>
<comment type="similarity">
    <text evidence="1">Belongs to the 'phage' integrase family.</text>
</comment>
<protein>
    <submittedName>
        <fullName evidence="6">DUF3258 domain-containing protein</fullName>
    </submittedName>
</protein>
<name>A0ABY3MYC4_9GAMM</name>
<comment type="caution">
    <text evidence="6">The sequence shown here is derived from an EMBL/GenBank/DDBJ whole genome shotgun (WGS) entry which is preliminary data.</text>
</comment>
<feature type="domain" description="Tyr recombinase" evidence="5">
    <location>
        <begin position="392"/>
        <end position="584"/>
    </location>
</feature>
<dbReference type="CDD" id="cd01184">
    <property type="entry name" value="INT_C_like_1"/>
    <property type="match status" value="1"/>
</dbReference>
<dbReference type="InterPro" id="IPR010998">
    <property type="entry name" value="Integrase_recombinase_N"/>
</dbReference>
<keyword evidence="4" id="KW-0233">DNA recombination</keyword>
<evidence type="ECO:0000256" key="3">
    <source>
        <dbReference type="ARBA" id="ARBA00023125"/>
    </source>
</evidence>
<sequence>MKVIAGTKYLYIRRERFYFRMRLPKRLGVREVRIAFNTQNLSLALQKLHRYKPYIQQLKQLVITSKSLDTSEIKPTLMKIKDAMLKQLSVNDIDAVIAELEQGYSNGAHAINVLGQTSLLGDDNKFKDELSYIAQATDNETRTIRLQEVIGGLSEADKWPFMEALSSMAKVLVGLSGDVDESGVNELARQLLLSKGFDANTSTLAFRVLVSKLTTSSKVKHELLQTIFEGDATAERQLQQLLSSNVTSPVSDTPPVKPKSTKPLFSQVYAEFLALKITKDKLSEKMQKSYERMHIVWLALTEDKPIDTYTKQDIGLFIDRCFELPRMNISPYNKMSWKERLNVDVPDEHLQSPKSVEQYHKWLMGIFSYAKRDTIAYITTSPCYIKRNFKARIRGIFNDSELLRLLNSAKNENTPWKKWIIYLGIYTGARRGELVQLRKNDVKHDEATNRYYLLITDDHESQNLKTSNSKRIIPIHNALVDAGFIEYVEGCEDRVFAALNNVEVVTGWMPRHMASLNIAPTNELDHIRSFHSLRHTFITKCMSAPEVNINLLQQVVGHEISSFGITSNYTHKVTNIKNLIPIIDAFEV</sequence>
<dbReference type="Pfam" id="PF11646">
    <property type="entry name" value="DUF3258"/>
    <property type="match status" value="1"/>
</dbReference>
<evidence type="ECO:0000313" key="7">
    <source>
        <dbReference type="Proteomes" id="UP000815846"/>
    </source>
</evidence>
<evidence type="ECO:0000256" key="2">
    <source>
        <dbReference type="ARBA" id="ARBA00022908"/>
    </source>
</evidence>
<evidence type="ECO:0000313" key="6">
    <source>
        <dbReference type="EMBL" id="TYK66007.1"/>
    </source>
</evidence>
<dbReference type="InterPro" id="IPR011010">
    <property type="entry name" value="DNA_brk_join_enz"/>
</dbReference>
<dbReference type="Gene3D" id="1.10.150.130">
    <property type="match status" value="1"/>
</dbReference>
<dbReference type="InterPro" id="IPR002104">
    <property type="entry name" value="Integrase_catalytic"/>
</dbReference>
<evidence type="ECO:0000259" key="5">
    <source>
        <dbReference type="PROSITE" id="PS51898"/>
    </source>
</evidence>
<keyword evidence="7" id="KW-1185">Reference proteome</keyword>
<proteinExistence type="inferred from homology"/>
<reference evidence="6 7" key="1">
    <citation type="submission" date="2019-08" db="EMBL/GenBank/DDBJ databases">
        <title>Microbe sample from Colwellia echini.</title>
        <authorList>
            <person name="Christiansen L."/>
            <person name="Pathiraja D."/>
            <person name="Schultz-Johansen M."/>
            <person name="Choi I.-G."/>
            <person name="Stougaard P."/>
        </authorList>
    </citation>
    <scope>NUCLEOTIDE SEQUENCE [LARGE SCALE GENOMIC DNA]</scope>
    <source>
        <strain evidence="6 7">A3</strain>
    </source>
</reference>
<dbReference type="InterPro" id="IPR050090">
    <property type="entry name" value="Tyrosine_recombinase_XerCD"/>
</dbReference>
<accession>A0ABY3MYC4</accession>
<dbReference type="InterPro" id="IPR013762">
    <property type="entry name" value="Integrase-like_cat_sf"/>
</dbReference>
<dbReference type="InterPro" id="IPR021672">
    <property type="entry name" value="DUF3258"/>
</dbReference>
<dbReference type="Pfam" id="PF00589">
    <property type="entry name" value="Phage_integrase"/>
    <property type="match status" value="1"/>
</dbReference>
<dbReference type="SUPFAM" id="SSF56349">
    <property type="entry name" value="DNA breaking-rejoining enzymes"/>
    <property type="match status" value="1"/>
</dbReference>
<organism evidence="6 7">
    <name type="scientific">Colwellia echini</name>
    <dbReference type="NCBI Taxonomy" id="1982103"/>
    <lineage>
        <taxon>Bacteria</taxon>
        <taxon>Pseudomonadati</taxon>
        <taxon>Pseudomonadota</taxon>
        <taxon>Gammaproteobacteria</taxon>
        <taxon>Alteromonadales</taxon>
        <taxon>Colwelliaceae</taxon>
        <taxon>Colwellia</taxon>
    </lineage>
</organism>